<dbReference type="OrthoDB" id="9773293at2"/>
<keyword evidence="1 3" id="KW-0378">Hydrolase</keyword>
<dbReference type="InterPro" id="IPR029058">
    <property type="entry name" value="AB_hydrolase_fold"/>
</dbReference>
<reference evidence="3 4" key="1">
    <citation type="submission" date="2017-10" db="EMBL/GenBank/DDBJ databases">
        <title>Draft genome of Longibacter Salinarum.</title>
        <authorList>
            <person name="Goh K.M."/>
            <person name="Shamsir M.S."/>
            <person name="Lim S.W."/>
        </authorList>
    </citation>
    <scope>NUCLEOTIDE SEQUENCE [LARGE SCALE GENOMIC DNA]</scope>
    <source>
        <strain evidence="3 4">KCTC 52045</strain>
    </source>
</reference>
<dbReference type="RefSeq" id="WP_098074483.1">
    <property type="nucleotide sequence ID" value="NZ_PDEQ01000002.1"/>
</dbReference>
<evidence type="ECO:0000259" key="2">
    <source>
        <dbReference type="Pfam" id="PF00561"/>
    </source>
</evidence>
<organism evidence="3 4">
    <name type="scientific">Longibacter salinarum</name>
    <dbReference type="NCBI Taxonomy" id="1850348"/>
    <lineage>
        <taxon>Bacteria</taxon>
        <taxon>Pseudomonadati</taxon>
        <taxon>Rhodothermota</taxon>
        <taxon>Rhodothermia</taxon>
        <taxon>Rhodothermales</taxon>
        <taxon>Salisaetaceae</taxon>
        <taxon>Longibacter</taxon>
    </lineage>
</organism>
<dbReference type="PRINTS" id="PR00412">
    <property type="entry name" value="EPOXHYDRLASE"/>
</dbReference>
<proteinExistence type="predicted"/>
<keyword evidence="4" id="KW-1185">Reference proteome</keyword>
<dbReference type="InterPro" id="IPR000073">
    <property type="entry name" value="AB_hydrolase_1"/>
</dbReference>
<dbReference type="Gene3D" id="3.40.50.1820">
    <property type="entry name" value="alpha/beta hydrolase"/>
    <property type="match status" value="1"/>
</dbReference>
<dbReference type="SUPFAM" id="SSF53474">
    <property type="entry name" value="alpha/beta-Hydrolases"/>
    <property type="match status" value="1"/>
</dbReference>
<dbReference type="InterPro" id="IPR000639">
    <property type="entry name" value="Epox_hydrolase-like"/>
</dbReference>
<evidence type="ECO:0000313" key="4">
    <source>
        <dbReference type="Proteomes" id="UP000220102"/>
    </source>
</evidence>
<dbReference type="EMBL" id="PDEQ01000002">
    <property type="protein sequence ID" value="PEN14305.1"/>
    <property type="molecule type" value="Genomic_DNA"/>
</dbReference>
<evidence type="ECO:0000313" key="3">
    <source>
        <dbReference type="EMBL" id="PEN14305.1"/>
    </source>
</evidence>
<name>A0A2A8D045_9BACT</name>
<dbReference type="Proteomes" id="UP000220102">
    <property type="component" value="Unassembled WGS sequence"/>
</dbReference>
<accession>A0A2A8D045</accession>
<gene>
    <name evidence="3" type="ORF">CRI94_04510</name>
</gene>
<dbReference type="GO" id="GO:0016787">
    <property type="term" value="F:hydrolase activity"/>
    <property type="evidence" value="ECO:0007669"/>
    <property type="project" value="UniProtKB-KW"/>
</dbReference>
<evidence type="ECO:0000256" key="1">
    <source>
        <dbReference type="ARBA" id="ARBA00022801"/>
    </source>
</evidence>
<comment type="caution">
    <text evidence="3">The sequence shown here is derived from an EMBL/GenBank/DDBJ whole genome shotgun (WGS) entry which is preliminary data.</text>
</comment>
<feature type="domain" description="AB hydrolase-1" evidence="2">
    <location>
        <begin position="33"/>
        <end position="283"/>
    </location>
</feature>
<dbReference type="AlphaFoldDB" id="A0A2A8D045"/>
<dbReference type="PANTHER" id="PTHR43329">
    <property type="entry name" value="EPOXIDE HYDROLASE"/>
    <property type="match status" value="1"/>
</dbReference>
<dbReference type="Pfam" id="PF00561">
    <property type="entry name" value="Abhydrolase_1"/>
    <property type="match status" value="1"/>
</dbReference>
<protein>
    <submittedName>
        <fullName evidence="3">Alpha/beta hydrolase</fullName>
    </submittedName>
</protein>
<sequence length="300" mass="33452">MPPLDATDLRHRYVSANGVRLHVVEAGPEDGVPVILLHGFPEMWYGWKHQIPAMADAGYRVIAPDQRGYNRSGKPASVAAYDLDLLAGDVVSLADDAIARSPADGVHVVGHDWGAVVAWHLASTASDRLKSLSILNVPHPSVFIDTLTSDLDQLSRSWYIFFFQIPWLPEALLRRNDFAGLRKMLRASGHRNTFTAADEERYVESWRTPGALSGMINWYRAAARRGLRQRPDRSSIPAPTQVIWGEQDVALKASMAQPSVDLCRDGRLEMIPEATHWVQHDAPDRVNRLLLEHFERTAGG</sequence>